<accession>A0A4V6Q2T1</accession>
<dbReference type="InterPro" id="IPR000150">
    <property type="entry name" value="Cof"/>
</dbReference>
<comment type="caution">
    <text evidence="1">The sequence shown here is derived from an EMBL/GenBank/DDBJ whole genome shotgun (WGS) entry which is preliminary data.</text>
</comment>
<dbReference type="RefSeq" id="WP_133628997.1">
    <property type="nucleotide sequence ID" value="NZ_SOAZ01000025.1"/>
</dbReference>
<dbReference type="InterPro" id="IPR006379">
    <property type="entry name" value="HAD-SF_hydro_IIB"/>
</dbReference>
<dbReference type="SFLD" id="SFLDG01144">
    <property type="entry name" value="C2.B.4:_PGP_Like"/>
    <property type="match status" value="1"/>
</dbReference>
<dbReference type="GO" id="GO:0016791">
    <property type="term" value="F:phosphatase activity"/>
    <property type="evidence" value="ECO:0007669"/>
    <property type="project" value="TreeGrafter"/>
</dbReference>
<dbReference type="PANTHER" id="PTHR10000:SF8">
    <property type="entry name" value="HAD SUPERFAMILY HYDROLASE-LIKE, TYPE 3"/>
    <property type="match status" value="1"/>
</dbReference>
<dbReference type="GO" id="GO:0000287">
    <property type="term" value="F:magnesium ion binding"/>
    <property type="evidence" value="ECO:0007669"/>
    <property type="project" value="TreeGrafter"/>
</dbReference>
<dbReference type="SUPFAM" id="SSF56784">
    <property type="entry name" value="HAD-like"/>
    <property type="match status" value="1"/>
</dbReference>
<dbReference type="OrthoDB" id="9781413at2"/>
<dbReference type="Gene3D" id="3.40.50.1000">
    <property type="entry name" value="HAD superfamily/HAD-like"/>
    <property type="match status" value="1"/>
</dbReference>
<dbReference type="NCBIfam" id="TIGR00099">
    <property type="entry name" value="Cof-subfamily"/>
    <property type="match status" value="1"/>
</dbReference>
<dbReference type="GO" id="GO:0005829">
    <property type="term" value="C:cytosol"/>
    <property type="evidence" value="ECO:0007669"/>
    <property type="project" value="TreeGrafter"/>
</dbReference>
<reference evidence="1 2" key="1">
    <citation type="submission" date="2019-03" db="EMBL/GenBank/DDBJ databases">
        <title>Genomic Encyclopedia of Type Strains, Phase IV (KMG-IV): sequencing the most valuable type-strain genomes for metagenomic binning, comparative biology and taxonomic classification.</title>
        <authorList>
            <person name="Goeker M."/>
        </authorList>
    </citation>
    <scope>NUCLEOTIDE SEQUENCE [LARGE SCALE GENOMIC DNA]</scope>
    <source>
        <strain evidence="1 2">DSM 24455</strain>
    </source>
</reference>
<dbReference type="Proteomes" id="UP000295325">
    <property type="component" value="Unassembled WGS sequence"/>
</dbReference>
<dbReference type="PANTHER" id="PTHR10000">
    <property type="entry name" value="PHOSPHOSERINE PHOSPHATASE"/>
    <property type="match status" value="1"/>
</dbReference>
<protein>
    <submittedName>
        <fullName evidence="1">Phosphoglycolate phosphatase</fullName>
    </submittedName>
</protein>
<dbReference type="EMBL" id="SOAZ01000025">
    <property type="protein sequence ID" value="TDT50727.1"/>
    <property type="molecule type" value="Genomic_DNA"/>
</dbReference>
<name>A0A4V6Q2T1_9CLOT</name>
<dbReference type="NCBIfam" id="TIGR01484">
    <property type="entry name" value="HAD-SF-IIB"/>
    <property type="match status" value="1"/>
</dbReference>
<dbReference type="PROSITE" id="PS01229">
    <property type="entry name" value="COF_2"/>
    <property type="match status" value="1"/>
</dbReference>
<proteinExistence type="predicted"/>
<dbReference type="Gene3D" id="3.30.1240.10">
    <property type="match status" value="1"/>
</dbReference>
<gene>
    <name evidence="1" type="ORF">EDD71_12513</name>
</gene>
<dbReference type="PROSITE" id="PS01228">
    <property type="entry name" value="COF_1"/>
    <property type="match status" value="1"/>
</dbReference>
<dbReference type="InterPro" id="IPR023214">
    <property type="entry name" value="HAD_sf"/>
</dbReference>
<dbReference type="InterPro" id="IPR036412">
    <property type="entry name" value="HAD-like_sf"/>
</dbReference>
<evidence type="ECO:0000313" key="1">
    <source>
        <dbReference type="EMBL" id="TDT50727.1"/>
    </source>
</evidence>
<dbReference type="SFLD" id="SFLDS00003">
    <property type="entry name" value="Haloacid_Dehalogenase"/>
    <property type="match status" value="1"/>
</dbReference>
<dbReference type="CDD" id="cd07516">
    <property type="entry name" value="HAD_Pase"/>
    <property type="match status" value="1"/>
</dbReference>
<evidence type="ECO:0000313" key="2">
    <source>
        <dbReference type="Proteomes" id="UP000295325"/>
    </source>
</evidence>
<sequence length="278" mass="31228">MKYKLVAMDMDGTLLNDNKEVSERTKETLKKAADLGVKLVVCTGRIFASARIYAGIIGTKAPIIASNGAYIREKDSERIIYEKYMNPQKVRKLVEMAKKYGFKPTLFTADTVFAEEISFISANYKKWNESLPEGDRIKIEVVNNFDEVIEKNRNRLLKAVIMGDDIDGLHKLRREIRETVEVADLSIASSYSNNFEVMEYGVSKGEAVKFLANYFNISSDEVICIGDNENDISMIQYAGLGIAMGNAEDYVKNIADYVTDTNENDGVAKAIEKFVLNC</sequence>
<dbReference type="Pfam" id="PF08282">
    <property type="entry name" value="Hydrolase_3"/>
    <property type="match status" value="1"/>
</dbReference>
<dbReference type="AlphaFoldDB" id="A0A4V6Q2T1"/>
<dbReference type="SFLD" id="SFLDG01140">
    <property type="entry name" value="C2.B:_Phosphomannomutase_and_P"/>
    <property type="match status" value="1"/>
</dbReference>
<keyword evidence="2" id="KW-1185">Reference proteome</keyword>
<organism evidence="1 2">
    <name type="scientific">Fonticella tunisiensis</name>
    <dbReference type="NCBI Taxonomy" id="1096341"/>
    <lineage>
        <taxon>Bacteria</taxon>
        <taxon>Bacillati</taxon>
        <taxon>Bacillota</taxon>
        <taxon>Clostridia</taxon>
        <taxon>Eubacteriales</taxon>
        <taxon>Clostridiaceae</taxon>
        <taxon>Fonticella</taxon>
    </lineage>
</organism>